<accession>A0A182T6V2</accession>
<dbReference type="AlphaFoldDB" id="A0A182T6V2"/>
<evidence type="ECO:0000313" key="2">
    <source>
        <dbReference type="Proteomes" id="UP000075901"/>
    </source>
</evidence>
<sequence>MAYATCTKHRRQIPAFTSDLATQRAAYAAERSTFVKSLPEKAPPPCAPQPPYVSTMILRPVSPASPCGPPMMNSPHGLMCTTVFASKYLAGITSLITLSMISLRSSSSRHHDRVHTLRNARTGLEDVFGGDLSLGVGPCPPEIATAAQFRNLFVQPMGQHHGQRHALFGFIGSVSEHETLE</sequence>
<proteinExistence type="predicted"/>
<keyword evidence="2" id="KW-1185">Reference proteome</keyword>
<protein>
    <submittedName>
        <fullName evidence="1">Uncharacterized protein</fullName>
    </submittedName>
</protein>
<dbReference type="Proteomes" id="UP000075901">
    <property type="component" value="Unassembled WGS sequence"/>
</dbReference>
<reference evidence="1" key="2">
    <citation type="submission" date="2020-05" db="UniProtKB">
        <authorList>
            <consortium name="EnsemblMetazoa"/>
        </authorList>
    </citation>
    <scope>IDENTIFICATION</scope>
    <source>
        <strain evidence="1">maculatus3</strain>
    </source>
</reference>
<name>A0A182T6V2_9DIPT</name>
<dbReference type="EnsemblMetazoa" id="AMAM020838-RA">
    <property type="protein sequence ID" value="AMAM020838-PA"/>
    <property type="gene ID" value="AMAM020838"/>
</dbReference>
<evidence type="ECO:0000313" key="1">
    <source>
        <dbReference type="EnsemblMetazoa" id="AMAM020838-PA"/>
    </source>
</evidence>
<dbReference type="VEuPathDB" id="VectorBase:AMAM020838"/>
<organism evidence="1 2">
    <name type="scientific">Anopheles maculatus</name>
    <dbReference type="NCBI Taxonomy" id="74869"/>
    <lineage>
        <taxon>Eukaryota</taxon>
        <taxon>Metazoa</taxon>
        <taxon>Ecdysozoa</taxon>
        <taxon>Arthropoda</taxon>
        <taxon>Hexapoda</taxon>
        <taxon>Insecta</taxon>
        <taxon>Pterygota</taxon>
        <taxon>Neoptera</taxon>
        <taxon>Endopterygota</taxon>
        <taxon>Diptera</taxon>
        <taxon>Nematocera</taxon>
        <taxon>Culicoidea</taxon>
        <taxon>Culicidae</taxon>
        <taxon>Anophelinae</taxon>
        <taxon>Anopheles</taxon>
        <taxon>Anopheles maculatus group</taxon>
    </lineage>
</organism>
<reference evidence="2" key="1">
    <citation type="submission" date="2013-09" db="EMBL/GenBank/DDBJ databases">
        <title>The Genome Sequence of Anopheles maculatus species B.</title>
        <authorList>
            <consortium name="The Broad Institute Genomics Platform"/>
            <person name="Neafsey D.E."/>
            <person name="Besansky N."/>
            <person name="Howell P."/>
            <person name="Walton C."/>
            <person name="Young S.K."/>
            <person name="Zeng Q."/>
            <person name="Gargeya S."/>
            <person name="Fitzgerald M."/>
            <person name="Haas B."/>
            <person name="Abouelleil A."/>
            <person name="Allen A.W."/>
            <person name="Alvarado L."/>
            <person name="Arachchi H.M."/>
            <person name="Berlin A.M."/>
            <person name="Chapman S.B."/>
            <person name="Gainer-Dewar J."/>
            <person name="Goldberg J."/>
            <person name="Griggs A."/>
            <person name="Gujja S."/>
            <person name="Hansen M."/>
            <person name="Howarth C."/>
            <person name="Imamovic A."/>
            <person name="Ireland A."/>
            <person name="Larimer J."/>
            <person name="McCowan C."/>
            <person name="Murphy C."/>
            <person name="Pearson M."/>
            <person name="Poon T.W."/>
            <person name="Priest M."/>
            <person name="Roberts A."/>
            <person name="Saif S."/>
            <person name="Shea T."/>
            <person name="Sisk P."/>
            <person name="Sykes S."/>
            <person name="Wortman J."/>
            <person name="Nusbaum C."/>
            <person name="Birren B."/>
        </authorList>
    </citation>
    <scope>NUCLEOTIDE SEQUENCE [LARGE SCALE GENOMIC DNA]</scope>
    <source>
        <strain evidence="2">maculatus3</strain>
    </source>
</reference>